<comment type="caution">
    <text evidence="2">The sequence shown here is derived from an EMBL/GenBank/DDBJ whole genome shotgun (WGS) entry which is preliminary data.</text>
</comment>
<keyword evidence="1" id="KW-1133">Transmembrane helix</keyword>
<keyword evidence="1" id="KW-0812">Transmembrane</keyword>
<dbReference type="RefSeq" id="WP_251510209.1">
    <property type="nucleotide sequence ID" value="NZ_JAMBON010000001.1"/>
</dbReference>
<dbReference type="InterPro" id="IPR049722">
    <property type="entry name" value="Prli42-like"/>
</dbReference>
<keyword evidence="1" id="KW-0472">Membrane</keyword>
<feature type="transmembrane region" description="Helical" evidence="1">
    <location>
        <begin position="20"/>
        <end position="40"/>
    </location>
</feature>
<dbReference type="NCBIfam" id="NF033880">
    <property type="entry name" value="Prli42"/>
    <property type="match status" value="1"/>
</dbReference>
<accession>A0ABW4HXF5</accession>
<sequence>MSKQSYAKRKSKRERRTKLIIYIMIALMLLSTLTAGLAFFI</sequence>
<protein>
    <submittedName>
        <fullName evidence="2">Stressosome-associated protein Prli42</fullName>
    </submittedName>
</protein>
<keyword evidence="3" id="KW-1185">Reference proteome</keyword>
<gene>
    <name evidence="2" type="primary">prli42</name>
    <name evidence="2" type="ORF">ACFSBH_20770</name>
</gene>
<organism evidence="2 3">
    <name type="scientific">Oceanobacillus luteolus</name>
    <dbReference type="NCBI Taxonomy" id="1274358"/>
    <lineage>
        <taxon>Bacteria</taxon>
        <taxon>Bacillati</taxon>
        <taxon>Bacillota</taxon>
        <taxon>Bacilli</taxon>
        <taxon>Bacillales</taxon>
        <taxon>Bacillaceae</taxon>
        <taxon>Oceanobacillus</taxon>
    </lineage>
</organism>
<dbReference type="EMBL" id="JBHUDE010000166">
    <property type="protein sequence ID" value="MFD1610053.1"/>
    <property type="molecule type" value="Genomic_DNA"/>
</dbReference>
<name>A0ABW4HXF5_9BACI</name>
<dbReference type="Proteomes" id="UP001597221">
    <property type="component" value="Unassembled WGS sequence"/>
</dbReference>
<proteinExistence type="predicted"/>
<evidence type="ECO:0000313" key="2">
    <source>
        <dbReference type="EMBL" id="MFD1610053.1"/>
    </source>
</evidence>
<evidence type="ECO:0000256" key="1">
    <source>
        <dbReference type="SAM" id="Phobius"/>
    </source>
</evidence>
<evidence type="ECO:0000313" key="3">
    <source>
        <dbReference type="Proteomes" id="UP001597221"/>
    </source>
</evidence>
<reference evidence="3" key="1">
    <citation type="journal article" date="2019" name="Int. J. Syst. Evol. Microbiol.">
        <title>The Global Catalogue of Microorganisms (GCM) 10K type strain sequencing project: providing services to taxonomists for standard genome sequencing and annotation.</title>
        <authorList>
            <consortium name="The Broad Institute Genomics Platform"/>
            <consortium name="The Broad Institute Genome Sequencing Center for Infectious Disease"/>
            <person name="Wu L."/>
            <person name="Ma J."/>
        </authorList>
    </citation>
    <scope>NUCLEOTIDE SEQUENCE [LARGE SCALE GENOMIC DNA]</scope>
    <source>
        <strain evidence="3">CGMCC 1.12376</strain>
    </source>
</reference>